<dbReference type="CDD" id="cd09110">
    <property type="entry name" value="PLDc_CLS_1"/>
    <property type="match status" value="1"/>
</dbReference>
<reference evidence="11" key="1">
    <citation type="submission" date="2022-10" db="EMBL/GenBank/DDBJ databases">
        <title>Characterization and whole genome sequencing of a new Roseateles species, isolated from fresh water.</title>
        <authorList>
            <person name="Guliayeva D.Y."/>
            <person name="Akhremchuk A.E."/>
            <person name="Sikolenko M.A."/>
            <person name="Valentovich L.N."/>
            <person name="Sidarenka A.V."/>
        </authorList>
    </citation>
    <scope>NUCLEOTIDE SEQUENCE</scope>
    <source>
        <strain evidence="11">BIM B-1768</strain>
    </source>
</reference>
<dbReference type="HAMAP" id="MF_01917">
    <property type="entry name" value="Cardiolipin_synth_ClsB"/>
    <property type="match status" value="1"/>
</dbReference>
<sequence length="431" mass="48877">MKLPDWTEGNRLELLENGEEYFPAVFSAIEAAEREILVETFILFEDKVGLALHAVLVAAARRGVRVDMTVDGFGSPELSESFVRGLTEAGVRLHVFDPPPRLSRRLKPFRRLHRKIVVVDGRVGFIGGINFSADHLIDFGPEAKQDYAVRVEGPVVAQLRRITREILAPAMARRRWWPQRHAGADANDPAALPPRAGEAKALVVIRDNHRHRDDIERIYRLALHSARHEVIIANAYFFPGFRLLRSMQLAAKRGVAVHLILQGQPDIAWARWAAHMVYDRLMSAGVHIHEYCERPMHGKVALVDREWATVGSSNLDPLSLSLNLESNLVIQDRDFNVALRDKLLPLMRDSCVKLEMAQTASRRWWWRLGVSTLVFHVMRHFPRWLARLPRQPQPVVPAEQTPVVVTVAKSAATEAWQWDPGMKQLSKDAAD</sequence>
<evidence type="ECO:0000256" key="7">
    <source>
        <dbReference type="ARBA" id="ARBA00023209"/>
    </source>
</evidence>
<protein>
    <recommendedName>
        <fullName evidence="9">Cardiolipin synthase B</fullName>
        <shortName evidence="9">CL synthase</shortName>
        <ecNumber evidence="9">2.7.8.-</ecNumber>
    </recommendedName>
</protein>
<dbReference type="EMBL" id="CP104562">
    <property type="protein sequence ID" value="UXH76519.1"/>
    <property type="molecule type" value="Genomic_DNA"/>
</dbReference>
<keyword evidence="7 9" id="KW-0594">Phospholipid biosynthesis</keyword>
<dbReference type="InterPro" id="IPR025202">
    <property type="entry name" value="PLD-like_dom"/>
</dbReference>
<keyword evidence="2 9" id="KW-0444">Lipid biosynthesis</keyword>
<dbReference type="PANTHER" id="PTHR21248">
    <property type="entry name" value="CARDIOLIPIN SYNTHASE"/>
    <property type="match status" value="1"/>
</dbReference>
<evidence type="ECO:0000256" key="8">
    <source>
        <dbReference type="ARBA" id="ARBA00023264"/>
    </source>
</evidence>
<evidence type="ECO:0000256" key="1">
    <source>
        <dbReference type="ARBA" id="ARBA00022475"/>
    </source>
</evidence>
<comment type="similarity">
    <text evidence="9">Belongs to the phospholipase D family. Cardiolipin synthase subfamily. ClsB sub-subfamily.</text>
</comment>
<dbReference type="InterPro" id="IPR001736">
    <property type="entry name" value="PLipase_D/transphosphatidylase"/>
</dbReference>
<dbReference type="RefSeq" id="WP_261756251.1">
    <property type="nucleotide sequence ID" value="NZ_CP104562.2"/>
</dbReference>
<evidence type="ECO:0000313" key="11">
    <source>
        <dbReference type="EMBL" id="UXH76519.1"/>
    </source>
</evidence>
<feature type="active site" evidence="9">
    <location>
        <position position="120"/>
    </location>
</feature>
<feature type="active site" evidence="9">
    <location>
        <position position="113"/>
    </location>
</feature>
<dbReference type="CDD" id="cd09159">
    <property type="entry name" value="PLDc_ybhO_like_2"/>
    <property type="match status" value="1"/>
</dbReference>
<evidence type="ECO:0000256" key="4">
    <source>
        <dbReference type="ARBA" id="ARBA00022737"/>
    </source>
</evidence>
<evidence type="ECO:0000256" key="2">
    <source>
        <dbReference type="ARBA" id="ARBA00022516"/>
    </source>
</evidence>
<keyword evidence="8 9" id="KW-1208">Phospholipid metabolism</keyword>
<evidence type="ECO:0000256" key="5">
    <source>
        <dbReference type="ARBA" id="ARBA00023098"/>
    </source>
</evidence>
<evidence type="ECO:0000256" key="9">
    <source>
        <dbReference type="HAMAP-Rule" id="MF_01917"/>
    </source>
</evidence>
<proteinExistence type="inferred from homology"/>
<name>A0ABY6AXN7_9BURK</name>
<evidence type="ECO:0000313" key="12">
    <source>
        <dbReference type="Proteomes" id="UP001064933"/>
    </source>
</evidence>
<dbReference type="SMART" id="SM00155">
    <property type="entry name" value="PLDc"/>
    <property type="match status" value="2"/>
</dbReference>
<dbReference type="PROSITE" id="PS50035">
    <property type="entry name" value="PLD"/>
    <property type="match status" value="2"/>
</dbReference>
<comment type="function">
    <text evidence="9">Catalyzes the phosphatidyl group transfer from one phosphatidylglycerol molecule to another to form cardiolipin (CL) (diphosphatidylglycerol) and glycerol.</text>
</comment>
<keyword evidence="12" id="KW-1185">Reference proteome</keyword>
<dbReference type="InterPro" id="IPR030872">
    <property type="entry name" value="Cardiolipin_synth_ClsB"/>
</dbReference>
<feature type="active site" evidence="9">
    <location>
        <position position="297"/>
    </location>
</feature>
<feature type="active site" evidence="9">
    <location>
        <position position="115"/>
    </location>
</feature>
<dbReference type="Gene3D" id="3.30.870.10">
    <property type="entry name" value="Endonuclease Chain A"/>
    <property type="match status" value="2"/>
</dbReference>
<gene>
    <name evidence="9 11" type="primary">clsB</name>
    <name evidence="11" type="ORF">N4261_15850</name>
</gene>
<dbReference type="GO" id="GO:0016740">
    <property type="term" value="F:transferase activity"/>
    <property type="evidence" value="ECO:0007669"/>
    <property type="project" value="UniProtKB-KW"/>
</dbReference>
<dbReference type="SUPFAM" id="SSF56024">
    <property type="entry name" value="Phospholipase D/nuclease"/>
    <property type="match status" value="2"/>
</dbReference>
<feature type="domain" description="PLD phosphodiesterase" evidence="10">
    <location>
        <begin position="108"/>
        <end position="135"/>
    </location>
</feature>
<keyword evidence="1 9" id="KW-1003">Cell membrane</keyword>
<keyword evidence="3 9" id="KW-0808">Transferase</keyword>
<evidence type="ECO:0000256" key="3">
    <source>
        <dbReference type="ARBA" id="ARBA00022679"/>
    </source>
</evidence>
<feature type="active site" evidence="9">
    <location>
        <position position="299"/>
    </location>
</feature>
<keyword evidence="5 9" id="KW-0443">Lipid metabolism</keyword>
<dbReference type="NCBIfam" id="NF008427">
    <property type="entry name" value="PRK11263.1"/>
    <property type="match status" value="1"/>
</dbReference>
<keyword evidence="6 9" id="KW-0472">Membrane</keyword>
<dbReference type="Pfam" id="PF13091">
    <property type="entry name" value="PLDc_2"/>
    <property type="match status" value="2"/>
</dbReference>
<accession>A0ABY6AXN7</accession>
<evidence type="ECO:0000259" key="10">
    <source>
        <dbReference type="PROSITE" id="PS50035"/>
    </source>
</evidence>
<dbReference type="EC" id="2.7.8.-" evidence="9"/>
<keyword evidence="4" id="KW-0677">Repeat</keyword>
<feature type="domain" description="PLD phosphodiesterase" evidence="10">
    <location>
        <begin position="292"/>
        <end position="319"/>
    </location>
</feature>
<dbReference type="Proteomes" id="UP001064933">
    <property type="component" value="Chromosome"/>
</dbReference>
<organism evidence="11 12">
    <name type="scientific">Roseateles amylovorans</name>
    <dbReference type="NCBI Taxonomy" id="2978473"/>
    <lineage>
        <taxon>Bacteria</taxon>
        <taxon>Pseudomonadati</taxon>
        <taxon>Pseudomonadota</taxon>
        <taxon>Betaproteobacteria</taxon>
        <taxon>Burkholderiales</taxon>
        <taxon>Sphaerotilaceae</taxon>
        <taxon>Roseateles</taxon>
    </lineage>
</organism>
<dbReference type="PANTHER" id="PTHR21248:SF23">
    <property type="entry name" value="CARDIOLIPIN SYNTHASE B"/>
    <property type="match status" value="1"/>
</dbReference>
<comment type="catalytic activity">
    <reaction evidence="9">
        <text>2 a 1,2-diacyl-sn-glycero-3-phospho-(1'-sn-glycerol) = a cardiolipin + glycerol</text>
        <dbReference type="Rhea" id="RHEA:31451"/>
        <dbReference type="ChEBI" id="CHEBI:17754"/>
        <dbReference type="ChEBI" id="CHEBI:62237"/>
        <dbReference type="ChEBI" id="CHEBI:64716"/>
    </reaction>
</comment>
<feature type="active site" evidence="9">
    <location>
        <position position="304"/>
    </location>
</feature>
<comment type="subcellular location">
    <subcellularLocation>
        <location evidence="9">Cell membrane</location>
        <topology evidence="9">Peripheral membrane protein</topology>
    </subcellularLocation>
</comment>
<evidence type="ECO:0000256" key="6">
    <source>
        <dbReference type="ARBA" id="ARBA00023136"/>
    </source>
</evidence>